<evidence type="ECO:0000313" key="9">
    <source>
        <dbReference type="Proteomes" id="UP001610335"/>
    </source>
</evidence>
<evidence type="ECO:0000256" key="3">
    <source>
        <dbReference type="ARBA" id="ARBA00023125"/>
    </source>
</evidence>
<dbReference type="Gene3D" id="4.10.240.10">
    <property type="entry name" value="Zn(2)-C6 fungal-type DNA-binding domain"/>
    <property type="match status" value="1"/>
</dbReference>
<keyword evidence="1" id="KW-0479">Metal-binding</keyword>
<dbReference type="InterPro" id="IPR001138">
    <property type="entry name" value="Zn2Cys6_DnaBD"/>
</dbReference>
<dbReference type="PROSITE" id="PS50048">
    <property type="entry name" value="ZN2_CY6_FUNGAL_2"/>
    <property type="match status" value="1"/>
</dbReference>
<evidence type="ECO:0000256" key="5">
    <source>
        <dbReference type="ARBA" id="ARBA00023242"/>
    </source>
</evidence>
<evidence type="ECO:0000256" key="1">
    <source>
        <dbReference type="ARBA" id="ARBA00022723"/>
    </source>
</evidence>
<name>A0ABR4HXY7_9EURO</name>
<dbReference type="SUPFAM" id="SSF57701">
    <property type="entry name" value="Zn2/Cys6 DNA-binding domain"/>
    <property type="match status" value="1"/>
</dbReference>
<evidence type="ECO:0000259" key="7">
    <source>
        <dbReference type="PROSITE" id="PS50048"/>
    </source>
</evidence>
<keyword evidence="2" id="KW-0805">Transcription regulation</keyword>
<keyword evidence="9" id="KW-1185">Reference proteome</keyword>
<accession>A0ABR4HXY7</accession>
<dbReference type="InterPro" id="IPR052761">
    <property type="entry name" value="Fungal_Detox/Toxin_TFs"/>
</dbReference>
<dbReference type="Proteomes" id="UP001610335">
    <property type="component" value="Unassembled WGS sequence"/>
</dbReference>
<dbReference type="SMART" id="SM00906">
    <property type="entry name" value="Fungal_trans"/>
    <property type="match status" value="1"/>
</dbReference>
<feature type="compositionally biased region" description="Low complexity" evidence="6">
    <location>
        <begin position="634"/>
        <end position="667"/>
    </location>
</feature>
<comment type="caution">
    <text evidence="8">The sequence shown here is derived from an EMBL/GenBank/DDBJ whole genome shotgun (WGS) entry which is preliminary data.</text>
</comment>
<keyword evidence="3" id="KW-0238">DNA-binding</keyword>
<evidence type="ECO:0000256" key="2">
    <source>
        <dbReference type="ARBA" id="ARBA00023015"/>
    </source>
</evidence>
<dbReference type="Pfam" id="PF04082">
    <property type="entry name" value="Fungal_trans"/>
    <property type="match status" value="1"/>
</dbReference>
<dbReference type="InterPro" id="IPR036864">
    <property type="entry name" value="Zn2-C6_fun-type_DNA-bd_sf"/>
</dbReference>
<dbReference type="Pfam" id="PF00172">
    <property type="entry name" value="Zn_clus"/>
    <property type="match status" value="1"/>
</dbReference>
<protein>
    <recommendedName>
        <fullName evidence="7">Zn(2)-C6 fungal-type domain-containing protein</fullName>
    </recommendedName>
</protein>
<proteinExistence type="predicted"/>
<keyword evidence="5" id="KW-0539">Nucleus</keyword>
<dbReference type="CDD" id="cd12148">
    <property type="entry name" value="fungal_TF_MHR"/>
    <property type="match status" value="1"/>
</dbReference>
<reference evidence="8 9" key="1">
    <citation type="submission" date="2024-07" db="EMBL/GenBank/DDBJ databases">
        <title>Section-level genome sequencing and comparative genomics of Aspergillus sections Usti and Cavernicolus.</title>
        <authorList>
            <consortium name="Lawrence Berkeley National Laboratory"/>
            <person name="Nybo J.L."/>
            <person name="Vesth T.C."/>
            <person name="Theobald S."/>
            <person name="Frisvad J.C."/>
            <person name="Larsen T.O."/>
            <person name="Kjaerboelling I."/>
            <person name="Rothschild-Mancinelli K."/>
            <person name="Lyhne E.K."/>
            <person name="Kogle M.E."/>
            <person name="Barry K."/>
            <person name="Clum A."/>
            <person name="Na H."/>
            <person name="Ledsgaard L."/>
            <person name="Lin J."/>
            <person name="Lipzen A."/>
            <person name="Kuo A."/>
            <person name="Riley R."/>
            <person name="Mondo S."/>
            <person name="LaButti K."/>
            <person name="Haridas S."/>
            <person name="Pangalinan J."/>
            <person name="Salamov A.A."/>
            <person name="Simmons B.A."/>
            <person name="Magnuson J.K."/>
            <person name="Chen J."/>
            <person name="Drula E."/>
            <person name="Henrissat B."/>
            <person name="Wiebenga A."/>
            <person name="Lubbers R.J."/>
            <person name="Gomes A.C."/>
            <person name="Makela M.R."/>
            <person name="Stajich J."/>
            <person name="Grigoriev I.V."/>
            <person name="Mortensen U.H."/>
            <person name="De vries R.P."/>
            <person name="Baker S.E."/>
            <person name="Andersen M.R."/>
        </authorList>
    </citation>
    <scope>NUCLEOTIDE SEQUENCE [LARGE SCALE GENOMIC DNA]</scope>
    <source>
        <strain evidence="8 9">CBS 600.67</strain>
    </source>
</reference>
<keyword evidence="4" id="KW-0804">Transcription</keyword>
<organism evidence="8 9">
    <name type="scientific">Aspergillus cavernicola</name>
    <dbReference type="NCBI Taxonomy" id="176166"/>
    <lineage>
        <taxon>Eukaryota</taxon>
        <taxon>Fungi</taxon>
        <taxon>Dikarya</taxon>
        <taxon>Ascomycota</taxon>
        <taxon>Pezizomycotina</taxon>
        <taxon>Eurotiomycetes</taxon>
        <taxon>Eurotiomycetidae</taxon>
        <taxon>Eurotiales</taxon>
        <taxon>Aspergillaceae</taxon>
        <taxon>Aspergillus</taxon>
        <taxon>Aspergillus subgen. Nidulantes</taxon>
    </lineage>
</organism>
<feature type="region of interest" description="Disordered" evidence="6">
    <location>
        <begin position="687"/>
        <end position="720"/>
    </location>
</feature>
<feature type="domain" description="Zn(2)-C6 fungal-type" evidence="7">
    <location>
        <begin position="19"/>
        <end position="51"/>
    </location>
</feature>
<evidence type="ECO:0000256" key="6">
    <source>
        <dbReference type="SAM" id="MobiDB-lite"/>
    </source>
</evidence>
<gene>
    <name evidence="8" type="ORF">BDW59DRAFT_150936</name>
</gene>
<dbReference type="PANTHER" id="PTHR47425:SF2">
    <property type="entry name" value="FARB-RELATED"/>
    <property type="match status" value="1"/>
</dbReference>
<dbReference type="SMART" id="SM00066">
    <property type="entry name" value="GAL4"/>
    <property type="match status" value="1"/>
</dbReference>
<dbReference type="PANTHER" id="PTHR47425">
    <property type="entry name" value="FARB-RELATED"/>
    <property type="match status" value="1"/>
</dbReference>
<sequence>MNQTQTYEYSIRKGRSAVACTSCRRRKIRCDVTFHGSPCTNCRLDLAQCLIIPARRQRKIAAPGVAPEIPRVPQHSRQQNSPTSIPVPAHYREATPESEPVGECASGLQWNGPDQNFYPSCLSTEMRWLARHEVEYLKSRKALTLPKSSTVRTLLQFYFLHVHPCFPVVKESEFRASTRNQKPFSMLVFRSMLFAAACHVTSECAEDAGYTSVAHMLYSLDKKAKSLYDFGVEKDSFHIAQSALLLTYHYDFTDPMRNTTWLAIAIQHAQRANANQHQVLLAPANYRPSDLKRLWWCCILRDRVLALAVRRPLVITPDQFVTTSKNFLSMDDVWDKDSDFFDVTERTVLYQVLINQCQLASILTPLGVLADPSPSLTDPNVCIEREKDSVKQLYSKLSLWHEYHETLLGNRQANRNLAVAVNIHLTSLLYIAAHLAVWQRLAVLYLYECHCTPKEDHREQYVSGLAKIVSTANKEIEWFAINQALSRLPVNIRCFTLLPHTLNLLWLDGDDITQPGNPLKYYTELDKGWSTRNETLAVTQYIRQVLGIIVAAYDASANTPGYLAQPAGTLGLGASSSSLEKRHRLANICLRVSLLLDYMLATGDCDCPGSTSIASLLIRLDTRQPTFNCLSSTWTSFSSSSPTSFPGQSGGQYSNSPQSASSLSSASDYGGESQQLQLFGQTFPSPLHQQKALPAPPARFPTMASSGRDDYDGGGDIRPSEKVTAVAHPSKHSMQNWVGELDELLVVFGC</sequence>
<dbReference type="EMBL" id="JBFXLS010000071">
    <property type="protein sequence ID" value="KAL2820247.1"/>
    <property type="molecule type" value="Genomic_DNA"/>
</dbReference>
<feature type="region of interest" description="Disordered" evidence="6">
    <location>
        <begin position="634"/>
        <end position="669"/>
    </location>
</feature>
<evidence type="ECO:0000313" key="8">
    <source>
        <dbReference type="EMBL" id="KAL2820247.1"/>
    </source>
</evidence>
<dbReference type="CDD" id="cd00067">
    <property type="entry name" value="GAL4"/>
    <property type="match status" value="1"/>
</dbReference>
<dbReference type="InterPro" id="IPR007219">
    <property type="entry name" value="XnlR_reg_dom"/>
</dbReference>
<evidence type="ECO:0000256" key="4">
    <source>
        <dbReference type="ARBA" id="ARBA00023163"/>
    </source>
</evidence>